<evidence type="ECO:0000256" key="7">
    <source>
        <dbReference type="RuleBase" id="RU363059"/>
    </source>
</evidence>
<dbReference type="InterPro" id="IPR007599">
    <property type="entry name" value="DER1"/>
</dbReference>
<organism evidence="9">
    <name type="scientific">Neobodo designis</name>
    <name type="common">Flagellated protozoan</name>
    <name type="synonym">Bodo designis</name>
    <dbReference type="NCBI Taxonomy" id="312471"/>
    <lineage>
        <taxon>Eukaryota</taxon>
        <taxon>Discoba</taxon>
        <taxon>Euglenozoa</taxon>
        <taxon>Kinetoplastea</taxon>
        <taxon>Metakinetoplastina</taxon>
        <taxon>Neobodonida</taxon>
        <taxon>Neobodo</taxon>
    </lineage>
</organism>
<dbReference type="PANTHER" id="PTHR11009">
    <property type="entry name" value="DER1-LIKE PROTEIN, DERLIN"/>
    <property type="match status" value="1"/>
</dbReference>
<dbReference type="EMBL" id="HBGF01022545">
    <property type="protein sequence ID" value="CAD9116286.1"/>
    <property type="molecule type" value="Transcribed_RNA"/>
</dbReference>
<keyword evidence="3 7" id="KW-0812">Transmembrane</keyword>
<evidence type="ECO:0000256" key="2">
    <source>
        <dbReference type="ARBA" id="ARBA00008917"/>
    </source>
</evidence>
<dbReference type="AlphaFoldDB" id="A0A7S1LXG8"/>
<comment type="subcellular location">
    <subcellularLocation>
        <location evidence="1 7">Endoplasmic reticulum membrane</location>
        <topology evidence="1 7">Multi-pass membrane protein</topology>
    </subcellularLocation>
</comment>
<name>A0A7S1LXG8_NEODS</name>
<feature type="transmembrane region" description="Helical" evidence="7">
    <location>
        <begin position="53"/>
        <end position="75"/>
    </location>
</feature>
<keyword evidence="4 7" id="KW-0256">Endoplasmic reticulum</keyword>
<gene>
    <name evidence="9" type="ORF">NDES1114_LOCUS14877</name>
</gene>
<comment type="function">
    <text evidence="7">May be involved in the degradation of misfolded endoplasmic reticulum (ER) luminal proteins.</text>
</comment>
<comment type="similarity">
    <text evidence="2 7">Belongs to the derlin family.</text>
</comment>
<feature type="transmembrane region" description="Helical" evidence="7">
    <location>
        <begin position="7"/>
        <end position="33"/>
    </location>
</feature>
<dbReference type="Pfam" id="PF04511">
    <property type="entry name" value="DER1"/>
    <property type="match status" value="1"/>
</dbReference>
<evidence type="ECO:0000313" key="9">
    <source>
        <dbReference type="EMBL" id="CAD9116286.1"/>
    </source>
</evidence>
<dbReference type="SUPFAM" id="SSF144091">
    <property type="entry name" value="Rhomboid-like"/>
    <property type="match status" value="1"/>
</dbReference>
<accession>A0A7S1LXG8</accession>
<comment type="caution">
    <text evidence="7">Lacks conserved residue(s) required for the propagation of feature annotation.</text>
</comment>
<feature type="compositionally biased region" description="Low complexity" evidence="8">
    <location>
        <begin position="222"/>
        <end position="235"/>
    </location>
</feature>
<feature type="transmembrane region" description="Helical" evidence="7">
    <location>
        <begin position="96"/>
        <end position="129"/>
    </location>
</feature>
<protein>
    <recommendedName>
        <fullName evidence="7">Derlin</fullName>
    </recommendedName>
</protein>
<feature type="region of interest" description="Disordered" evidence="8">
    <location>
        <begin position="222"/>
        <end position="246"/>
    </location>
</feature>
<keyword evidence="6 7" id="KW-0472">Membrane</keyword>
<dbReference type="InterPro" id="IPR035952">
    <property type="entry name" value="Rhomboid-like_sf"/>
</dbReference>
<evidence type="ECO:0000256" key="8">
    <source>
        <dbReference type="SAM" id="MobiDB-lite"/>
    </source>
</evidence>
<dbReference type="GO" id="GO:0006950">
    <property type="term" value="P:response to stress"/>
    <property type="evidence" value="ECO:0007669"/>
    <property type="project" value="UniProtKB-ARBA"/>
</dbReference>
<evidence type="ECO:0000256" key="1">
    <source>
        <dbReference type="ARBA" id="ARBA00004477"/>
    </source>
</evidence>
<evidence type="ECO:0000256" key="5">
    <source>
        <dbReference type="ARBA" id="ARBA00022989"/>
    </source>
</evidence>
<proteinExistence type="inferred from homology"/>
<sequence length="246" mass="27212">MAQSFEAWWASLGAVTKFVLVTTVGLSIGMKLGLFAPPHVVVDFDATLFRLEVWRLVTALFFLGPPSFPWLFNVAMLVMYTQRQEEDHAGRTADLVWLFVLLGAALHVGAFLLALPVMSFALTMALLWVWCRRHEDAQLSLYMFQFKAATFPWVLLVFHLILGGSIVQDLVGIVCGHAYYFAADVLPKTHGTTLISTPGFVRRWFPNERMGAYTVHAPAAARPGGAMPAPGQPQRHQWGGGRALGN</sequence>
<reference evidence="9" key="1">
    <citation type="submission" date="2021-01" db="EMBL/GenBank/DDBJ databases">
        <authorList>
            <person name="Corre E."/>
            <person name="Pelletier E."/>
            <person name="Niang G."/>
            <person name="Scheremetjew M."/>
            <person name="Finn R."/>
            <person name="Kale V."/>
            <person name="Holt S."/>
            <person name="Cochrane G."/>
            <person name="Meng A."/>
            <person name="Brown T."/>
            <person name="Cohen L."/>
        </authorList>
    </citation>
    <scope>NUCLEOTIDE SEQUENCE</scope>
    <source>
        <strain evidence="9">CCAP 1951/1</strain>
    </source>
</reference>
<dbReference type="GO" id="GO:0005789">
    <property type="term" value="C:endoplasmic reticulum membrane"/>
    <property type="evidence" value="ECO:0007669"/>
    <property type="project" value="UniProtKB-SubCell"/>
</dbReference>
<evidence type="ECO:0000256" key="3">
    <source>
        <dbReference type="ARBA" id="ARBA00022692"/>
    </source>
</evidence>
<evidence type="ECO:0000256" key="6">
    <source>
        <dbReference type="ARBA" id="ARBA00023136"/>
    </source>
</evidence>
<keyword evidence="5 7" id="KW-1133">Transmembrane helix</keyword>
<evidence type="ECO:0000256" key="4">
    <source>
        <dbReference type="ARBA" id="ARBA00022824"/>
    </source>
</evidence>